<evidence type="ECO:0000313" key="2">
    <source>
        <dbReference type="EMBL" id="CCD53771.1"/>
    </source>
</evidence>
<feature type="region of interest" description="Disordered" evidence="1">
    <location>
        <begin position="1"/>
        <end position="151"/>
    </location>
</feature>
<organism evidence="2 3">
    <name type="scientific">Botryotinia fuckeliana (strain T4)</name>
    <name type="common">Noble rot fungus</name>
    <name type="synonym">Botrytis cinerea</name>
    <dbReference type="NCBI Taxonomy" id="999810"/>
    <lineage>
        <taxon>Eukaryota</taxon>
        <taxon>Fungi</taxon>
        <taxon>Dikarya</taxon>
        <taxon>Ascomycota</taxon>
        <taxon>Pezizomycotina</taxon>
        <taxon>Leotiomycetes</taxon>
        <taxon>Helotiales</taxon>
        <taxon>Sclerotiniaceae</taxon>
        <taxon>Botrytis</taxon>
    </lineage>
</organism>
<name>G2YQ73_BOTF4</name>
<dbReference type="EMBL" id="FQ790348">
    <property type="protein sequence ID" value="CCD53771.1"/>
    <property type="molecule type" value="Genomic_DNA"/>
</dbReference>
<evidence type="ECO:0000256" key="1">
    <source>
        <dbReference type="SAM" id="MobiDB-lite"/>
    </source>
</evidence>
<sequence>MSISPGPSTPQLSVPPHDHAQSEEPEQLPFPTSSPIAHPMESYDSGNVSDHSSNYSADKFVAFQPHGPIPSTIEQQEPLRWLPPNTNTPASGKKYELPVFTSTSTIPFAPNSDGDNQTEFSNPHLEQDSSPSESTQLASSIWDIPVTPRDQ</sequence>
<dbReference type="HOGENOM" id="CLU_1731188_0_0_1"/>
<dbReference type="InParanoid" id="G2YQ73"/>
<dbReference type="AlphaFoldDB" id="G2YQ73"/>
<proteinExistence type="predicted"/>
<accession>G2YQ73</accession>
<reference evidence="3" key="1">
    <citation type="journal article" date="2011" name="PLoS Genet.">
        <title>Genomic analysis of the necrotrophic fungal pathogens Sclerotinia sclerotiorum and Botrytis cinerea.</title>
        <authorList>
            <person name="Amselem J."/>
            <person name="Cuomo C.A."/>
            <person name="van Kan J.A."/>
            <person name="Viaud M."/>
            <person name="Benito E.P."/>
            <person name="Couloux A."/>
            <person name="Coutinho P.M."/>
            <person name="de Vries R.P."/>
            <person name="Dyer P.S."/>
            <person name="Fillinger S."/>
            <person name="Fournier E."/>
            <person name="Gout L."/>
            <person name="Hahn M."/>
            <person name="Kohn L."/>
            <person name="Lapalu N."/>
            <person name="Plummer K.M."/>
            <person name="Pradier J.M."/>
            <person name="Quevillon E."/>
            <person name="Sharon A."/>
            <person name="Simon A."/>
            <person name="ten Have A."/>
            <person name="Tudzynski B."/>
            <person name="Tudzynski P."/>
            <person name="Wincker P."/>
            <person name="Andrew M."/>
            <person name="Anthouard V."/>
            <person name="Beever R.E."/>
            <person name="Beffa R."/>
            <person name="Benoit I."/>
            <person name="Bouzid O."/>
            <person name="Brault B."/>
            <person name="Chen Z."/>
            <person name="Choquer M."/>
            <person name="Collemare J."/>
            <person name="Cotton P."/>
            <person name="Danchin E.G."/>
            <person name="Da Silva C."/>
            <person name="Gautier A."/>
            <person name="Giraud C."/>
            <person name="Giraud T."/>
            <person name="Gonzalez C."/>
            <person name="Grossetete S."/>
            <person name="Guldener U."/>
            <person name="Henrissat B."/>
            <person name="Howlett B.J."/>
            <person name="Kodira C."/>
            <person name="Kretschmer M."/>
            <person name="Lappartient A."/>
            <person name="Leroch M."/>
            <person name="Levis C."/>
            <person name="Mauceli E."/>
            <person name="Neuveglise C."/>
            <person name="Oeser B."/>
            <person name="Pearson M."/>
            <person name="Poulain J."/>
            <person name="Poussereau N."/>
            <person name="Quesneville H."/>
            <person name="Rascle C."/>
            <person name="Schumacher J."/>
            <person name="Segurens B."/>
            <person name="Sexton A."/>
            <person name="Silva E."/>
            <person name="Sirven C."/>
            <person name="Soanes D.M."/>
            <person name="Talbot N.J."/>
            <person name="Templeton M."/>
            <person name="Yandava C."/>
            <person name="Yarden O."/>
            <person name="Zeng Q."/>
            <person name="Rollins J.A."/>
            <person name="Lebrun M.H."/>
            <person name="Dickman M."/>
        </authorList>
    </citation>
    <scope>NUCLEOTIDE SEQUENCE [LARGE SCALE GENOMIC DNA]</scope>
    <source>
        <strain evidence="3">T4</strain>
    </source>
</reference>
<dbReference type="STRING" id="999810.G2YQ73"/>
<dbReference type="Proteomes" id="UP000008177">
    <property type="component" value="Unplaced contigs"/>
</dbReference>
<evidence type="ECO:0000313" key="3">
    <source>
        <dbReference type="Proteomes" id="UP000008177"/>
    </source>
</evidence>
<protein>
    <submittedName>
        <fullName evidence="2">Uncharacterized protein</fullName>
    </submittedName>
</protein>
<feature type="compositionally biased region" description="Polar residues" evidence="1">
    <location>
        <begin position="1"/>
        <end position="12"/>
    </location>
</feature>
<gene>
    <name evidence="2" type="ORF">BofuT4_P133250.1</name>
</gene>
<feature type="compositionally biased region" description="Polar residues" evidence="1">
    <location>
        <begin position="44"/>
        <end position="56"/>
    </location>
</feature>
<feature type="compositionally biased region" description="Polar residues" evidence="1">
    <location>
        <begin position="128"/>
        <end position="139"/>
    </location>
</feature>